<name>A0A0G1XV97_9BACT</name>
<evidence type="ECO:0008006" key="3">
    <source>
        <dbReference type="Google" id="ProtNLM"/>
    </source>
</evidence>
<dbReference type="Proteomes" id="UP000033865">
    <property type="component" value="Unassembled WGS sequence"/>
</dbReference>
<dbReference type="AlphaFoldDB" id="A0A0G1XV97"/>
<dbReference type="GO" id="GO:0003677">
    <property type="term" value="F:DNA binding"/>
    <property type="evidence" value="ECO:0007669"/>
    <property type="project" value="InterPro"/>
</dbReference>
<reference evidence="1 2" key="1">
    <citation type="journal article" date="2015" name="Nature">
        <title>rRNA introns, odd ribosomes, and small enigmatic genomes across a large radiation of phyla.</title>
        <authorList>
            <person name="Brown C.T."/>
            <person name="Hug L.A."/>
            <person name="Thomas B.C."/>
            <person name="Sharon I."/>
            <person name="Castelle C.J."/>
            <person name="Singh A."/>
            <person name="Wilkins M.J."/>
            <person name="Williams K.H."/>
            <person name="Banfield J.F."/>
        </authorList>
    </citation>
    <scope>NUCLEOTIDE SEQUENCE [LARGE SCALE GENOMIC DNA]</scope>
</reference>
<proteinExistence type="predicted"/>
<gene>
    <name evidence="1" type="ORF">UY82_C0056G0004</name>
</gene>
<organism evidence="1 2">
    <name type="scientific">Candidatus Uhrbacteria bacterium GW2011_GWC2_53_7</name>
    <dbReference type="NCBI Taxonomy" id="1618986"/>
    <lineage>
        <taxon>Bacteria</taxon>
        <taxon>Candidatus Uhriibacteriota</taxon>
    </lineage>
</organism>
<dbReference type="InterPro" id="IPR002514">
    <property type="entry name" value="Transposase_8"/>
</dbReference>
<dbReference type="GO" id="GO:0004803">
    <property type="term" value="F:transposase activity"/>
    <property type="evidence" value="ECO:0007669"/>
    <property type="project" value="InterPro"/>
</dbReference>
<dbReference type="EMBL" id="LCRN01000056">
    <property type="protein sequence ID" value="KKW34906.1"/>
    <property type="molecule type" value="Genomic_DNA"/>
</dbReference>
<evidence type="ECO:0000313" key="2">
    <source>
        <dbReference type="Proteomes" id="UP000033865"/>
    </source>
</evidence>
<dbReference type="GO" id="GO:0006313">
    <property type="term" value="P:DNA transposition"/>
    <property type="evidence" value="ECO:0007669"/>
    <property type="project" value="InterPro"/>
</dbReference>
<accession>A0A0G1XV97</accession>
<comment type="caution">
    <text evidence="1">The sequence shown here is derived from an EMBL/GenBank/DDBJ whole genome shotgun (WGS) entry which is preliminary data.</text>
</comment>
<protein>
    <recommendedName>
        <fullName evidence="3">Transposase</fullName>
    </recommendedName>
</protein>
<sequence>MAKHIDMVVKQAVLEDVKNGMKVSEAAVKHGVTSNAIYLWLKAQADNTGTSSLEVAKLRRENMELKELVGLFALEKKRAEKNTKGA</sequence>
<dbReference type="Pfam" id="PF01527">
    <property type="entry name" value="HTH_Tnp_1"/>
    <property type="match status" value="1"/>
</dbReference>
<evidence type="ECO:0000313" key="1">
    <source>
        <dbReference type="EMBL" id="KKW34906.1"/>
    </source>
</evidence>
<dbReference type="SUPFAM" id="SSF46689">
    <property type="entry name" value="Homeodomain-like"/>
    <property type="match status" value="1"/>
</dbReference>
<dbReference type="InterPro" id="IPR009057">
    <property type="entry name" value="Homeodomain-like_sf"/>
</dbReference>